<keyword evidence="1" id="KW-1133">Transmembrane helix</keyword>
<name>A0A8X6JVN0_9ARAC</name>
<accession>A0A8X6JVN0</accession>
<evidence type="ECO:0000313" key="2">
    <source>
        <dbReference type="EMBL" id="GFS61983.1"/>
    </source>
</evidence>
<organism evidence="2 3">
    <name type="scientific">Trichonephila inaurata madagascariensis</name>
    <dbReference type="NCBI Taxonomy" id="2747483"/>
    <lineage>
        <taxon>Eukaryota</taxon>
        <taxon>Metazoa</taxon>
        <taxon>Ecdysozoa</taxon>
        <taxon>Arthropoda</taxon>
        <taxon>Chelicerata</taxon>
        <taxon>Arachnida</taxon>
        <taxon>Araneae</taxon>
        <taxon>Araneomorphae</taxon>
        <taxon>Entelegynae</taxon>
        <taxon>Araneoidea</taxon>
        <taxon>Nephilidae</taxon>
        <taxon>Trichonephila</taxon>
        <taxon>Trichonephila inaurata</taxon>
    </lineage>
</organism>
<reference evidence="2" key="1">
    <citation type="submission" date="2020-08" db="EMBL/GenBank/DDBJ databases">
        <title>Multicomponent nature underlies the extraordinary mechanical properties of spider dragline silk.</title>
        <authorList>
            <person name="Kono N."/>
            <person name="Nakamura H."/>
            <person name="Mori M."/>
            <person name="Yoshida Y."/>
            <person name="Ohtoshi R."/>
            <person name="Malay A.D."/>
            <person name="Moran D.A.P."/>
            <person name="Tomita M."/>
            <person name="Numata K."/>
            <person name="Arakawa K."/>
        </authorList>
    </citation>
    <scope>NUCLEOTIDE SEQUENCE</scope>
</reference>
<evidence type="ECO:0000256" key="1">
    <source>
        <dbReference type="SAM" id="Phobius"/>
    </source>
</evidence>
<proteinExistence type="predicted"/>
<feature type="transmembrane region" description="Helical" evidence="1">
    <location>
        <begin position="59"/>
        <end position="80"/>
    </location>
</feature>
<comment type="caution">
    <text evidence="2">The sequence shown here is derived from an EMBL/GenBank/DDBJ whole genome shotgun (WGS) entry which is preliminary data.</text>
</comment>
<protein>
    <submittedName>
        <fullName evidence="2">Uncharacterized protein</fullName>
    </submittedName>
</protein>
<keyword evidence="1" id="KW-0472">Membrane</keyword>
<gene>
    <name evidence="2" type="ORF">TNIN_442271</name>
</gene>
<dbReference type="Proteomes" id="UP000886998">
    <property type="component" value="Unassembled WGS sequence"/>
</dbReference>
<dbReference type="EMBL" id="BMAV01027751">
    <property type="protein sequence ID" value="GFS61983.1"/>
    <property type="molecule type" value="Genomic_DNA"/>
</dbReference>
<sequence length="91" mass="10508">MDTVAGRGLCSLWSGHLCFVPCDVRVPGDAEGCLRKYLLELILVFEERRKDGHCGWERVMLPLEWTFMFSFPVMFVYLGMQKVVSESTSWN</sequence>
<keyword evidence="3" id="KW-1185">Reference proteome</keyword>
<keyword evidence="1" id="KW-0812">Transmembrane</keyword>
<evidence type="ECO:0000313" key="3">
    <source>
        <dbReference type="Proteomes" id="UP000886998"/>
    </source>
</evidence>
<dbReference type="AlphaFoldDB" id="A0A8X6JVN0"/>